<reference evidence="3" key="2">
    <citation type="submission" date="2015-01" db="EMBL/GenBank/DDBJ databases">
        <title>Evolutionary Origins and Diversification of the Mycorrhizal Mutualists.</title>
        <authorList>
            <consortium name="DOE Joint Genome Institute"/>
            <consortium name="Mycorrhizal Genomics Consortium"/>
            <person name="Kohler A."/>
            <person name="Kuo A."/>
            <person name="Nagy L.G."/>
            <person name="Floudas D."/>
            <person name="Copeland A."/>
            <person name="Barry K.W."/>
            <person name="Cichocki N."/>
            <person name="Veneault-Fourrey C."/>
            <person name="LaButti K."/>
            <person name="Lindquist E.A."/>
            <person name="Lipzen A."/>
            <person name="Lundell T."/>
            <person name="Morin E."/>
            <person name="Murat C."/>
            <person name="Riley R."/>
            <person name="Ohm R."/>
            <person name="Sun H."/>
            <person name="Tunlid A."/>
            <person name="Henrissat B."/>
            <person name="Grigoriev I.V."/>
            <person name="Hibbett D.S."/>
            <person name="Martin F."/>
        </authorList>
    </citation>
    <scope>NUCLEOTIDE SEQUENCE [LARGE SCALE GENOMIC DNA]</scope>
    <source>
        <strain evidence="3">Zn</strain>
    </source>
</reference>
<gene>
    <name evidence="2" type="ORF">OIDMADRAFT_34337</name>
</gene>
<dbReference type="STRING" id="913774.A0A0C3CZ14"/>
<dbReference type="PROSITE" id="PS51186">
    <property type="entry name" value="GNAT"/>
    <property type="match status" value="1"/>
</dbReference>
<evidence type="ECO:0000313" key="3">
    <source>
        <dbReference type="Proteomes" id="UP000054321"/>
    </source>
</evidence>
<dbReference type="Gene3D" id="3.40.630.30">
    <property type="match status" value="1"/>
</dbReference>
<dbReference type="InterPro" id="IPR013653">
    <property type="entry name" value="GCN5-like_dom"/>
</dbReference>
<accession>A0A0C3CZ14</accession>
<dbReference type="AlphaFoldDB" id="A0A0C3CZ14"/>
<reference evidence="2 3" key="1">
    <citation type="submission" date="2014-04" db="EMBL/GenBank/DDBJ databases">
        <authorList>
            <consortium name="DOE Joint Genome Institute"/>
            <person name="Kuo A."/>
            <person name="Martino E."/>
            <person name="Perotto S."/>
            <person name="Kohler A."/>
            <person name="Nagy L.G."/>
            <person name="Floudas D."/>
            <person name="Copeland A."/>
            <person name="Barry K.W."/>
            <person name="Cichocki N."/>
            <person name="Veneault-Fourrey C."/>
            <person name="LaButti K."/>
            <person name="Lindquist E.A."/>
            <person name="Lipzen A."/>
            <person name="Lundell T."/>
            <person name="Morin E."/>
            <person name="Murat C."/>
            <person name="Sun H."/>
            <person name="Tunlid A."/>
            <person name="Henrissat B."/>
            <person name="Grigoriev I.V."/>
            <person name="Hibbett D.S."/>
            <person name="Martin F."/>
            <person name="Nordberg H.P."/>
            <person name="Cantor M.N."/>
            <person name="Hua S.X."/>
        </authorList>
    </citation>
    <scope>NUCLEOTIDE SEQUENCE [LARGE SCALE GENOMIC DNA]</scope>
    <source>
        <strain evidence="2 3">Zn</strain>
    </source>
</reference>
<dbReference type="InParanoid" id="A0A0C3CZ14"/>
<dbReference type="GO" id="GO:0016747">
    <property type="term" value="F:acyltransferase activity, transferring groups other than amino-acyl groups"/>
    <property type="evidence" value="ECO:0007669"/>
    <property type="project" value="InterPro"/>
</dbReference>
<proteinExistence type="predicted"/>
<feature type="domain" description="N-acetyltransferase" evidence="1">
    <location>
        <begin position="167"/>
        <end position="319"/>
    </location>
</feature>
<protein>
    <recommendedName>
        <fullName evidence="1">N-acetyltransferase domain-containing protein</fullName>
    </recommendedName>
</protein>
<dbReference type="CDD" id="cd04301">
    <property type="entry name" value="NAT_SF"/>
    <property type="match status" value="1"/>
</dbReference>
<keyword evidence="3" id="KW-1185">Reference proteome</keyword>
<dbReference type="EMBL" id="KN832888">
    <property type="protein sequence ID" value="KIM94912.1"/>
    <property type="molecule type" value="Genomic_DNA"/>
</dbReference>
<dbReference type="SUPFAM" id="SSF55729">
    <property type="entry name" value="Acyl-CoA N-acyltransferases (Nat)"/>
    <property type="match status" value="1"/>
</dbReference>
<dbReference type="OrthoDB" id="61870at2759"/>
<evidence type="ECO:0000259" key="1">
    <source>
        <dbReference type="PROSITE" id="PS51186"/>
    </source>
</evidence>
<dbReference type="PANTHER" id="PTHR20958:SF6">
    <property type="entry name" value="GLYCINE N-ACYLTRANSFERASE-LIKE PROTEIN"/>
    <property type="match status" value="1"/>
</dbReference>
<organism evidence="2 3">
    <name type="scientific">Oidiodendron maius (strain Zn)</name>
    <dbReference type="NCBI Taxonomy" id="913774"/>
    <lineage>
        <taxon>Eukaryota</taxon>
        <taxon>Fungi</taxon>
        <taxon>Dikarya</taxon>
        <taxon>Ascomycota</taxon>
        <taxon>Pezizomycotina</taxon>
        <taxon>Leotiomycetes</taxon>
        <taxon>Leotiomycetes incertae sedis</taxon>
        <taxon>Myxotrichaceae</taxon>
        <taxon>Oidiodendron</taxon>
    </lineage>
</organism>
<dbReference type="PANTHER" id="PTHR20958">
    <property type="entry name" value="GLYCINE N-ACYLTRANSFERASE-LIKE PROTEIN"/>
    <property type="match status" value="1"/>
</dbReference>
<dbReference type="Pfam" id="PF08445">
    <property type="entry name" value="FR47"/>
    <property type="match status" value="1"/>
</dbReference>
<dbReference type="InterPro" id="IPR016181">
    <property type="entry name" value="Acyl_CoA_acyltransferase"/>
</dbReference>
<dbReference type="InterPro" id="IPR053225">
    <property type="entry name" value="Acyl-CoA_N-acyltransferase"/>
</dbReference>
<dbReference type="Proteomes" id="UP000054321">
    <property type="component" value="Unassembled WGS sequence"/>
</dbReference>
<evidence type="ECO:0000313" key="2">
    <source>
        <dbReference type="EMBL" id="KIM94912.1"/>
    </source>
</evidence>
<name>A0A0C3CZ14_OIDMZ</name>
<sequence>MKDKIPEFYLHEQSIALRTFLPVLHEHFPHSNPLYNRLQAPHNLPSRHCVFAATFPPSPGSALSVPEIYTILFADRSRHEESQIWAFNPLVTHLSPLSEREQNTLSSHLVSAIHFLRALTIPSAPGWPFSPVLRFACVHQSMTQSFRAITESTNSISRITTWNSWMIPTSPLSSAPQESQSKLPAGFTLSRVPEEQLDIVLSTSEIKRQPSTYLVLPSVGVLNESGKLAAWGYIGIDGSLATLYVLPGYRGRGLATRVAMELLRRLARGEYADLGYAGSSGWVHADVKMGNEGSEGVMRALGGEVSWVSSYLWVDGDRF</sequence>
<dbReference type="HOGENOM" id="CLU_058500_0_0_1"/>
<dbReference type="InterPro" id="IPR000182">
    <property type="entry name" value="GNAT_dom"/>
</dbReference>